<evidence type="ECO:0000256" key="1">
    <source>
        <dbReference type="NCBIfam" id="TIGR03162"/>
    </source>
</evidence>
<evidence type="ECO:0000256" key="3">
    <source>
        <dbReference type="PIRSR" id="PIRSR613078-2"/>
    </source>
</evidence>
<feature type="active site" description="Tele-phosphohistidine intermediate" evidence="2">
    <location>
        <position position="9"/>
    </location>
</feature>
<sequence>MLEIIFVRHGESKMNKESLYCGWTDSFLTDKGVKQAEAVRKKLAGEEIKLIISSDLNRCFITAEIINKDHRKRIEKESSLKELNFGIWEGLSYDEIINKFPVEAKYWAEDFTNFKIPRGESLMEMHERVNNTFEKIINKYKKGKILIVTHGGVIRSILSEQITGSIDGYWKFKIENCGITRLQITEGFPILSGINQ</sequence>
<keyword evidence="5" id="KW-1185">Reference proteome</keyword>
<dbReference type="RefSeq" id="WP_079492544.1">
    <property type="nucleotide sequence ID" value="NZ_FUZT01000007.1"/>
</dbReference>
<dbReference type="EC" id="3.1.3.73" evidence="1"/>
<dbReference type="PANTHER" id="PTHR48100:SF1">
    <property type="entry name" value="HISTIDINE PHOSPHATASE FAMILY PROTEIN-RELATED"/>
    <property type="match status" value="1"/>
</dbReference>
<reference evidence="4 5" key="1">
    <citation type="submission" date="2017-02" db="EMBL/GenBank/DDBJ databases">
        <authorList>
            <person name="Peterson S.W."/>
        </authorList>
    </citation>
    <scope>NUCLEOTIDE SEQUENCE [LARGE SCALE GENOMIC DNA]</scope>
    <source>
        <strain evidence="4 5">M1</strain>
    </source>
</reference>
<evidence type="ECO:0000313" key="5">
    <source>
        <dbReference type="Proteomes" id="UP000190285"/>
    </source>
</evidence>
<name>A0A1T5LIE6_9FIRM</name>
<dbReference type="STRING" id="36842.SAMN02194393_02898"/>
<dbReference type="InterPro" id="IPR013078">
    <property type="entry name" value="His_Pase_superF_clade-1"/>
</dbReference>
<organism evidence="4 5">
    <name type="scientific">Maledivibacter halophilus</name>
    <dbReference type="NCBI Taxonomy" id="36842"/>
    <lineage>
        <taxon>Bacteria</taxon>
        <taxon>Bacillati</taxon>
        <taxon>Bacillota</taxon>
        <taxon>Clostridia</taxon>
        <taxon>Peptostreptococcales</taxon>
        <taxon>Caminicellaceae</taxon>
        <taxon>Maledivibacter</taxon>
    </lineage>
</organism>
<dbReference type="GO" id="GO:0009236">
    <property type="term" value="P:cobalamin biosynthetic process"/>
    <property type="evidence" value="ECO:0007669"/>
    <property type="project" value="UniProtKB-UniRule"/>
</dbReference>
<evidence type="ECO:0000313" key="4">
    <source>
        <dbReference type="EMBL" id="SKC75766.1"/>
    </source>
</evidence>
<dbReference type="SMART" id="SM00855">
    <property type="entry name" value="PGAM"/>
    <property type="match status" value="1"/>
</dbReference>
<feature type="binding site" evidence="3">
    <location>
        <begin position="8"/>
        <end position="15"/>
    </location>
    <ligand>
        <name>substrate</name>
    </ligand>
</feature>
<accession>A0A1T5LIE6</accession>
<dbReference type="Gene3D" id="3.40.50.1240">
    <property type="entry name" value="Phosphoglycerate mutase-like"/>
    <property type="match status" value="1"/>
</dbReference>
<dbReference type="GO" id="GO:0005737">
    <property type="term" value="C:cytoplasm"/>
    <property type="evidence" value="ECO:0007669"/>
    <property type="project" value="TreeGrafter"/>
</dbReference>
<dbReference type="SUPFAM" id="SSF53254">
    <property type="entry name" value="Phosphoglycerate mutase-like"/>
    <property type="match status" value="1"/>
</dbReference>
<dbReference type="InterPro" id="IPR029033">
    <property type="entry name" value="His_PPase_superfam"/>
</dbReference>
<dbReference type="InterPro" id="IPR050275">
    <property type="entry name" value="PGM_Phosphatase"/>
</dbReference>
<dbReference type="Pfam" id="PF00300">
    <property type="entry name" value="His_Phos_1"/>
    <property type="match status" value="1"/>
</dbReference>
<feature type="active site" description="Proton donor/acceptor" evidence="2">
    <location>
        <position position="82"/>
    </location>
</feature>
<feature type="binding site" evidence="3">
    <location>
        <position position="58"/>
    </location>
    <ligand>
        <name>substrate</name>
    </ligand>
</feature>
<gene>
    <name evidence="4" type="ORF">SAMN02194393_02898</name>
</gene>
<dbReference type="OrthoDB" id="7925971at2"/>
<dbReference type="PANTHER" id="PTHR48100">
    <property type="entry name" value="BROAD-SPECIFICITY PHOSPHATASE YOR283W-RELATED"/>
    <property type="match status" value="1"/>
</dbReference>
<dbReference type="NCBIfam" id="TIGR03162">
    <property type="entry name" value="ribazole_cobC"/>
    <property type="match status" value="1"/>
</dbReference>
<dbReference type="CDD" id="cd07067">
    <property type="entry name" value="HP_PGM_like"/>
    <property type="match status" value="1"/>
</dbReference>
<dbReference type="GO" id="GO:0043755">
    <property type="term" value="F:alpha-ribazole phosphatase activity"/>
    <property type="evidence" value="ECO:0007669"/>
    <property type="project" value="UniProtKB-UniRule"/>
</dbReference>
<dbReference type="EMBL" id="FUZT01000007">
    <property type="protein sequence ID" value="SKC75766.1"/>
    <property type="molecule type" value="Genomic_DNA"/>
</dbReference>
<dbReference type="InterPro" id="IPR017578">
    <property type="entry name" value="Ribazole_CobC"/>
</dbReference>
<proteinExistence type="predicted"/>
<evidence type="ECO:0000256" key="2">
    <source>
        <dbReference type="PIRSR" id="PIRSR613078-1"/>
    </source>
</evidence>
<dbReference type="AlphaFoldDB" id="A0A1T5LIE6"/>
<dbReference type="Proteomes" id="UP000190285">
    <property type="component" value="Unassembled WGS sequence"/>
</dbReference>
<protein>
    <recommendedName>
        <fullName evidence="1">Alpha-ribazole phosphatase</fullName>
        <ecNumber evidence="1">3.1.3.73</ecNumber>
    </recommendedName>
</protein>